<evidence type="ECO:0000256" key="3">
    <source>
        <dbReference type="RuleBase" id="RU000363"/>
    </source>
</evidence>
<dbReference type="PANTHER" id="PTHR43086">
    <property type="entry name" value="VERY-LONG-CHAIN 3-OXOOACYL-COA REDUCTASE"/>
    <property type="match status" value="1"/>
</dbReference>
<dbReference type="PIRSF" id="PIRSF000126">
    <property type="entry name" value="11-beta-HSD1"/>
    <property type="match status" value="1"/>
</dbReference>
<keyword evidence="5" id="KW-1185">Reference proteome</keyword>
<protein>
    <recommendedName>
        <fullName evidence="6">Short-chain dehydrogenase</fullName>
    </recommendedName>
</protein>
<dbReference type="Pfam" id="PF00106">
    <property type="entry name" value="adh_short"/>
    <property type="match status" value="1"/>
</dbReference>
<dbReference type="InterPro" id="IPR002347">
    <property type="entry name" value="SDR_fam"/>
</dbReference>
<dbReference type="AlphaFoldDB" id="A0A1M4T5M0"/>
<gene>
    <name evidence="4" type="ORF">SAMN05443638_10232</name>
</gene>
<keyword evidence="2" id="KW-0560">Oxidoreductase</keyword>
<dbReference type="InterPro" id="IPR036291">
    <property type="entry name" value="NAD(P)-bd_dom_sf"/>
</dbReference>
<name>A0A1M4T5M0_9CLOT</name>
<dbReference type="Gene3D" id="3.40.50.720">
    <property type="entry name" value="NAD(P)-binding Rossmann-like Domain"/>
    <property type="match status" value="1"/>
</dbReference>
<evidence type="ECO:0000313" key="4">
    <source>
        <dbReference type="EMBL" id="SHE39833.1"/>
    </source>
</evidence>
<dbReference type="PRINTS" id="PR00081">
    <property type="entry name" value="GDHRDH"/>
</dbReference>
<dbReference type="PANTHER" id="PTHR43086:SF3">
    <property type="entry name" value="NADP-DEPENDENT 3-HYDROXY ACID DEHYDROGENASE YDFG"/>
    <property type="match status" value="1"/>
</dbReference>
<evidence type="ECO:0000313" key="5">
    <source>
        <dbReference type="Proteomes" id="UP000184035"/>
    </source>
</evidence>
<sequence length="256" mass="28479">MEITLITGATSGIGYELAKLFARDGNNLLLIGRNKNKMKEIKESLEENYKINVFTLIKDLKKEQSGEEIYNYVEKNNLIVDNLINNAGFGSFGCFNDIDRIWDLDMIKVNIFALTNLTKLFLPNMMKRNKGGILNVASTAAFQGGPLMAVYYGTKAYVLSISEALAEELVNTNIKVSVLCPGPVDTSFQSVAKVKKSSFAKGYMMEAKFVAKKGYDGFRKGKTIIIPGFKNKLLIQGLRILPRKLVSKVIKRVNNG</sequence>
<accession>A0A1M4T5M0</accession>
<dbReference type="PRINTS" id="PR00080">
    <property type="entry name" value="SDRFAMILY"/>
</dbReference>
<organism evidence="4 5">
    <name type="scientific">Clostridium fallax</name>
    <dbReference type="NCBI Taxonomy" id="1533"/>
    <lineage>
        <taxon>Bacteria</taxon>
        <taxon>Bacillati</taxon>
        <taxon>Bacillota</taxon>
        <taxon>Clostridia</taxon>
        <taxon>Eubacteriales</taxon>
        <taxon>Clostridiaceae</taxon>
        <taxon>Clostridium</taxon>
    </lineage>
</organism>
<proteinExistence type="inferred from homology"/>
<dbReference type="STRING" id="1533.SAMN05443638_10232"/>
<evidence type="ECO:0000256" key="2">
    <source>
        <dbReference type="ARBA" id="ARBA00023002"/>
    </source>
</evidence>
<dbReference type="Proteomes" id="UP000184035">
    <property type="component" value="Unassembled WGS sequence"/>
</dbReference>
<dbReference type="GO" id="GO:0016491">
    <property type="term" value="F:oxidoreductase activity"/>
    <property type="evidence" value="ECO:0007669"/>
    <property type="project" value="UniProtKB-KW"/>
</dbReference>
<evidence type="ECO:0008006" key="6">
    <source>
        <dbReference type="Google" id="ProtNLM"/>
    </source>
</evidence>
<dbReference type="SUPFAM" id="SSF51735">
    <property type="entry name" value="NAD(P)-binding Rossmann-fold domains"/>
    <property type="match status" value="1"/>
</dbReference>
<comment type="similarity">
    <text evidence="1 3">Belongs to the short-chain dehydrogenases/reductases (SDR) family.</text>
</comment>
<dbReference type="EMBL" id="FQVM01000002">
    <property type="protein sequence ID" value="SHE39833.1"/>
    <property type="molecule type" value="Genomic_DNA"/>
</dbReference>
<reference evidence="4 5" key="1">
    <citation type="submission" date="2016-11" db="EMBL/GenBank/DDBJ databases">
        <authorList>
            <person name="Jaros S."/>
            <person name="Januszkiewicz K."/>
            <person name="Wedrychowicz H."/>
        </authorList>
    </citation>
    <scope>NUCLEOTIDE SEQUENCE [LARGE SCALE GENOMIC DNA]</scope>
    <source>
        <strain evidence="4 5">DSM 2631</strain>
    </source>
</reference>
<evidence type="ECO:0000256" key="1">
    <source>
        <dbReference type="ARBA" id="ARBA00006484"/>
    </source>
</evidence>
<dbReference type="CDD" id="cd05233">
    <property type="entry name" value="SDR_c"/>
    <property type="match status" value="1"/>
</dbReference>